<keyword evidence="3" id="KW-1185">Reference proteome</keyword>
<sequence>MELKSQAKNPVPSGPVVGAFRGYDGQPLRFARWDATQGPRRGTVCLFHGRSEFIEKYFETVADLRRRGFAVATFDWRGQGASYRSLDNFRKGHINDFSEYERDVLRFMKDVVLPDCPPPYIALAHSMGGNVMMRMASMQGSWFERMVLAAPMIAISEEELRHRRRLVRLYAELSVLAGLSTSYIYGGSDAIVGTERFEGNPLTSDRERWSRNKAIIQVAPQLGLGSPTNGWLRAALRSCAKISNPDYIRRINLPILMFAAGEDTVVSTRAIEELGVRLKMGSHILIAGSRHEILQEQDRFRQKFWAAFDAYLGVASAAA</sequence>
<organism evidence="2 3">
    <name type="scientific">Filomicrobium insigne</name>
    <dbReference type="NCBI Taxonomy" id="418854"/>
    <lineage>
        <taxon>Bacteria</taxon>
        <taxon>Pseudomonadati</taxon>
        <taxon>Pseudomonadota</taxon>
        <taxon>Alphaproteobacteria</taxon>
        <taxon>Hyphomicrobiales</taxon>
        <taxon>Hyphomicrobiaceae</taxon>
        <taxon>Filomicrobium</taxon>
    </lineage>
</organism>
<evidence type="ECO:0000259" key="1">
    <source>
        <dbReference type="Pfam" id="PF12146"/>
    </source>
</evidence>
<comment type="caution">
    <text evidence="2">The sequence shown here is derived from an EMBL/GenBank/DDBJ whole genome shotgun (WGS) entry which is preliminary data.</text>
</comment>
<dbReference type="Gene3D" id="3.40.50.1820">
    <property type="entry name" value="alpha/beta hydrolase"/>
    <property type="match status" value="1"/>
</dbReference>
<dbReference type="InterPro" id="IPR051044">
    <property type="entry name" value="MAG_DAG_Lipase"/>
</dbReference>
<dbReference type="Proteomes" id="UP000198795">
    <property type="component" value="Unassembled WGS sequence"/>
</dbReference>
<evidence type="ECO:0000313" key="3">
    <source>
        <dbReference type="Proteomes" id="UP000198795"/>
    </source>
</evidence>
<dbReference type="EMBL" id="FNJC01000001">
    <property type="protein sequence ID" value="SDO01426.1"/>
    <property type="molecule type" value="Genomic_DNA"/>
</dbReference>
<dbReference type="Pfam" id="PF12146">
    <property type="entry name" value="Hydrolase_4"/>
    <property type="match status" value="1"/>
</dbReference>
<dbReference type="PANTHER" id="PTHR11614">
    <property type="entry name" value="PHOSPHOLIPASE-RELATED"/>
    <property type="match status" value="1"/>
</dbReference>
<gene>
    <name evidence="2" type="ORF">SAMN04488061_0041</name>
</gene>
<proteinExistence type="predicted"/>
<reference evidence="2 3" key="1">
    <citation type="submission" date="2016-10" db="EMBL/GenBank/DDBJ databases">
        <authorList>
            <person name="Varghese N."/>
            <person name="Submissions S."/>
        </authorList>
    </citation>
    <scope>NUCLEOTIDE SEQUENCE [LARGE SCALE GENOMIC DNA]</scope>
    <source>
        <strain evidence="2 3">CGMCC 1.6497</strain>
    </source>
</reference>
<dbReference type="InterPro" id="IPR022742">
    <property type="entry name" value="Hydrolase_4"/>
</dbReference>
<dbReference type="RefSeq" id="WP_090225787.1">
    <property type="nucleotide sequence ID" value="NZ_FNJC01000001.1"/>
</dbReference>
<evidence type="ECO:0000313" key="2">
    <source>
        <dbReference type="EMBL" id="SDO01426.1"/>
    </source>
</evidence>
<name>A0A1H0G3G5_9HYPH</name>
<protein>
    <submittedName>
        <fullName evidence="2">Lysophospholipase</fullName>
    </submittedName>
</protein>
<dbReference type="InterPro" id="IPR029058">
    <property type="entry name" value="AB_hydrolase_fold"/>
</dbReference>
<dbReference type="SUPFAM" id="SSF53474">
    <property type="entry name" value="alpha/beta-Hydrolases"/>
    <property type="match status" value="1"/>
</dbReference>
<accession>A0A1H0G3G5</accession>
<feature type="domain" description="Serine aminopeptidase S33" evidence="1">
    <location>
        <begin position="39"/>
        <end position="298"/>
    </location>
</feature>